<proteinExistence type="predicted"/>
<feature type="transmembrane region" description="Helical" evidence="1">
    <location>
        <begin position="32"/>
        <end position="51"/>
    </location>
</feature>
<evidence type="ECO:0000256" key="1">
    <source>
        <dbReference type="SAM" id="Phobius"/>
    </source>
</evidence>
<dbReference type="AlphaFoldDB" id="A0A381NKJ6"/>
<reference evidence="2" key="1">
    <citation type="submission" date="2018-05" db="EMBL/GenBank/DDBJ databases">
        <authorList>
            <person name="Lanie J.A."/>
            <person name="Ng W.-L."/>
            <person name="Kazmierczak K.M."/>
            <person name="Andrzejewski T.M."/>
            <person name="Davidsen T.M."/>
            <person name="Wayne K.J."/>
            <person name="Tettelin H."/>
            <person name="Glass J.I."/>
            <person name="Rusch D."/>
            <person name="Podicherti R."/>
            <person name="Tsui H.-C.T."/>
            <person name="Winkler M.E."/>
        </authorList>
    </citation>
    <scope>NUCLEOTIDE SEQUENCE</scope>
</reference>
<feature type="transmembrane region" description="Helical" evidence="1">
    <location>
        <begin position="63"/>
        <end position="81"/>
    </location>
</feature>
<keyword evidence="1" id="KW-0812">Transmembrane</keyword>
<dbReference type="PANTHER" id="PTHR31303">
    <property type="entry name" value="CTP-DEPENDENT DIACYLGLYCEROL KINASE 1"/>
    <property type="match status" value="1"/>
</dbReference>
<feature type="transmembrane region" description="Helical" evidence="1">
    <location>
        <begin position="7"/>
        <end position="26"/>
    </location>
</feature>
<dbReference type="PANTHER" id="PTHR31303:SF1">
    <property type="entry name" value="CTP-DEPENDENT DIACYLGLYCEROL KINASE 1"/>
    <property type="match status" value="1"/>
</dbReference>
<dbReference type="EMBL" id="UINC01000426">
    <property type="protein sequence ID" value="SUZ55085.1"/>
    <property type="molecule type" value="Genomic_DNA"/>
</dbReference>
<gene>
    <name evidence="2" type="ORF">METZ01_LOCUS7939</name>
</gene>
<keyword evidence="1" id="KW-0472">Membrane</keyword>
<accession>A0A381NKJ6</accession>
<evidence type="ECO:0008006" key="3">
    <source>
        <dbReference type="Google" id="ProtNLM"/>
    </source>
</evidence>
<organism evidence="2">
    <name type="scientific">marine metagenome</name>
    <dbReference type="NCBI Taxonomy" id="408172"/>
    <lineage>
        <taxon>unclassified sequences</taxon>
        <taxon>metagenomes</taxon>
        <taxon>ecological metagenomes</taxon>
    </lineage>
</organism>
<keyword evidence="1" id="KW-1133">Transmembrane helix</keyword>
<dbReference type="GO" id="GO:0004143">
    <property type="term" value="F:ATP-dependent diacylglycerol kinase activity"/>
    <property type="evidence" value="ECO:0007669"/>
    <property type="project" value="InterPro"/>
</dbReference>
<dbReference type="InterPro" id="IPR037997">
    <property type="entry name" value="Dgk1-like"/>
</dbReference>
<sequence length="129" mass="14027">MLRNHEISGKYTGATWVFIASTLSIAVFPKEIAVLSLVFMSIGDTTAGIIGRKFGRIKFYNKTFEGALAGLIVCLIIGLMMDLNLPNVIIIVGAFSAMIIELIPVSLDDNLRIPLFSGTIMYAMSIVLI</sequence>
<protein>
    <recommendedName>
        <fullName evidence="3">Phosphatidate cytidylyltransferase</fullName>
    </recommendedName>
</protein>
<evidence type="ECO:0000313" key="2">
    <source>
        <dbReference type="EMBL" id="SUZ55085.1"/>
    </source>
</evidence>
<name>A0A381NKJ6_9ZZZZ</name>
<feature type="transmembrane region" description="Helical" evidence="1">
    <location>
        <begin position="87"/>
        <end position="107"/>
    </location>
</feature>